<protein>
    <submittedName>
        <fullName evidence="3">Aste57867_6873 protein</fullName>
    </submittedName>
</protein>
<gene>
    <name evidence="3" type="primary">Aste57867_6873</name>
    <name evidence="2" type="ORF">As57867_006852</name>
    <name evidence="3" type="ORF">ASTE57867_6873</name>
</gene>
<reference evidence="2" key="2">
    <citation type="submission" date="2019-06" db="EMBL/GenBank/DDBJ databases">
        <title>Genomics analysis of Aphanomyces spp. identifies a new class of oomycete effector associated with host adaptation.</title>
        <authorList>
            <person name="Gaulin E."/>
        </authorList>
    </citation>
    <scope>NUCLEOTIDE SEQUENCE</scope>
    <source>
        <strain evidence="2">CBS 578.67</strain>
    </source>
</reference>
<dbReference type="AlphaFoldDB" id="A0A485KHE5"/>
<dbReference type="Proteomes" id="UP000332933">
    <property type="component" value="Unassembled WGS sequence"/>
</dbReference>
<evidence type="ECO:0000313" key="4">
    <source>
        <dbReference type="Proteomes" id="UP000332933"/>
    </source>
</evidence>
<accession>A0A485KHE5</accession>
<reference evidence="3 4" key="1">
    <citation type="submission" date="2019-03" db="EMBL/GenBank/DDBJ databases">
        <authorList>
            <person name="Gaulin E."/>
            <person name="Dumas B."/>
        </authorList>
    </citation>
    <scope>NUCLEOTIDE SEQUENCE [LARGE SCALE GENOMIC DNA]</scope>
    <source>
        <strain evidence="3">CBS 568.67</strain>
    </source>
</reference>
<organism evidence="3 4">
    <name type="scientific">Aphanomyces stellatus</name>
    <dbReference type="NCBI Taxonomy" id="120398"/>
    <lineage>
        <taxon>Eukaryota</taxon>
        <taxon>Sar</taxon>
        <taxon>Stramenopiles</taxon>
        <taxon>Oomycota</taxon>
        <taxon>Saprolegniomycetes</taxon>
        <taxon>Saprolegniales</taxon>
        <taxon>Verrucalvaceae</taxon>
        <taxon>Aphanomyces</taxon>
    </lineage>
</organism>
<dbReference type="EMBL" id="VJMH01003441">
    <property type="protein sequence ID" value="KAF0705952.1"/>
    <property type="molecule type" value="Genomic_DNA"/>
</dbReference>
<evidence type="ECO:0000256" key="1">
    <source>
        <dbReference type="SAM" id="Coils"/>
    </source>
</evidence>
<sequence>MATMMDPSLVMRAIKEEAAAERKLKRRVKRREYIRTMMQQYRQREKQDLARLRAEVASLEVELRHLGAKERNVKSEARPHDDTTLSWKDVALALLGERQLSFSEKQRLARQVAHVSTIAWEMNEWVAVHCPPLHMSPRHDVATWRDVTLLANPESRGLGKNWILEQMHHNTECTFHRYGFPSYQDQPFYHHVDLRFDDNHGFTYVAGFQYITGAAPIDLVVVGFRDQLCHALGVNGPRPILQTTAVESTNTNVLHQLVTDGDESVNLLCGQFYDPLQRRGVLVAQQIQVDERRPHNRAQRNRMLWFERVALPCGTRNLVRMLYVMQHQERPSGDVVPLADEARHFAIDFRSCHTDSAREAYFRREIIAFGEKSFHEESSRLEDVCQNTSK</sequence>
<evidence type="ECO:0000313" key="2">
    <source>
        <dbReference type="EMBL" id="KAF0705952.1"/>
    </source>
</evidence>
<dbReference type="OrthoDB" id="65966at2759"/>
<name>A0A485KHE5_9STRA</name>
<evidence type="ECO:0000313" key="3">
    <source>
        <dbReference type="EMBL" id="VFT83830.1"/>
    </source>
</evidence>
<feature type="coiled-coil region" evidence="1">
    <location>
        <begin position="11"/>
        <end position="69"/>
    </location>
</feature>
<keyword evidence="1" id="KW-0175">Coiled coil</keyword>
<proteinExistence type="predicted"/>
<dbReference type="EMBL" id="CAADRA010003453">
    <property type="protein sequence ID" value="VFT83830.1"/>
    <property type="molecule type" value="Genomic_DNA"/>
</dbReference>
<keyword evidence="4" id="KW-1185">Reference proteome</keyword>